<evidence type="ECO:0008006" key="3">
    <source>
        <dbReference type="Google" id="ProtNLM"/>
    </source>
</evidence>
<proteinExistence type="predicted"/>
<evidence type="ECO:0000313" key="1">
    <source>
        <dbReference type="EMBL" id="MFD3393393.1"/>
    </source>
</evidence>
<organism evidence="1 2">
    <name type="scientific">Aquirufa avitistagni</name>
    <dbReference type="NCBI Taxonomy" id="3104728"/>
    <lineage>
        <taxon>Bacteria</taxon>
        <taxon>Pseudomonadati</taxon>
        <taxon>Bacteroidota</taxon>
        <taxon>Cytophagia</taxon>
        <taxon>Cytophagales</taxon>
        <taxon>Flectobacillaceae</taxon>
        <taxon>Aquirufa</taxon>
    </lineage>
</organism>
<evidence type="ECO:0000313" key="2">
    <source>
        <dbReference type="Proteomes" id="UP001598138"/>
    </source>
</evidence>
<sequence>MNIFIVNQNPDSTYNDQEGKHYDYPTSIPNGKQIKVGDLLIFNLNKKTTIKLNLGDCRLIGIAKIDNITIYKSPNNKEMSLASYEWYREFKTPLTFEQLGGKDLRTNINNSMNKLESNEIVEILSNIIKFI</sequence>
<keyword evidence="2" id="KW-1185">Reference proteome</keyword>
<protein>
    <recommendedName>
        <fullName evidence="3">ASCH domain-containing protein</fullName>
    </recommendedName>
</protein>
<dbReference type="Proteomes" id="UP001598138">
    <property type="component" value="Unassembled WGS sequence"/>
</dbReference>
<reference evidence="1 2" key="1">
    <citation type="submission" date="2024-03" db="EMBL/GenBank/DDBJ databases">
        <title>Aquirufa genome sequencing.</title>
        <authorList>
            <person name="Pitt A."/>
            <person name="Hahn M.W."/>
        </authorList>
    </citation>
    <scope>NUCLEOTIDE SEQUENCE [LARGE SCALE GENOMIC DNA]</scope>
    <source>
        <strain evidence="1 2">OSTEICH-129V</strain>
    </source>
</reference>
<gene>
    <name evidence="1" type="ORF">U0R10_02050</name>
</gene>
<dbReference type="EMBL" id="JBBKXZ010000001">
    <property type="protein sequence ID" value="MFD3393393.1"/>
    <property type="molecule type" value="Genomic_DNA"/>
</dbReference>
<name>A0ABW6DD41_9BACT</name>
<dbReference type="RefSeq" id="WP_377982019.1">
    <property type="nucleotide sequence ID" value="NZ_JBBKXZ010000001.1"/>
</dbReference>
<comment type="caution">
    <text evidence="1">The sequence shown here is derived from an EMBL/GenBank/DDBJ whole genome shotgun (WGS) entry which is preliminary data.</text>
</comment>
<accession>A0ABW6DD41</accession>